<dbReference type="OrthoDB" id="737510at2759"/>
<name>A0A0L8G3R1_OCTBM</name>
<dbReference type="KEGG" id="obi:106879367"/>
<evidence type="ECO:0000259" key="2">
    <source>
        <dbReference type="SMART" id="SM00198"/>
    </source>
</evidence>
<accession>A0A0L8G3R1</accession>
<sequence length="286" mass="32468">MFQLLQFFVLFQIFCFAYGGQLPVNCTEYPQATMCLTDVSHEPIIPTEDDVQNILYLHNQYREQVEPLAKKMIEMVWSESMAELALKWAMQCRFDHDTNTARIIRGYAGVGQNVLGATFKASWNKTVTSWHSEIKDYTFGVNTQAMVGHYTQEIYWDAKLIGCGGAYCPNTSLPYIFVCDYFAGQKNTQFPYQLASASHKLTNCRRPENSTLCDCNGKACQFGGALNINTCKCNCFQVAKGAQCENQTCDKADATFCEYYPTTFCQIVYNYGFSKYCPHRCGMCPI</sequence>
<evidence type="ECO:0000313" key="3">
    <source>
        <dbReference type="EMBL" id="KOF71646.1"/>
    </source>
</evidence>
<dbReference type="InterPro" id="IPR035940">
    <property type="entry name" value="CAP_sf"/>
</dbReference>
<proteinExistence type="predicted"/>
<gene>
    <name evidence="3" type="ORF">OCBIM_22000787mg</name>
</gene>
<dbReference type="Pfam" id="PF00188">
    <property type="entry name" value="CAP"/>
    <property type="match status" value="1"/>
</dbReference>
<protein>
    <recommendedName>
        <fullName evidence="2">SCP domain-containing protein</fullName>
    </recommendedName>
</protein>
<dbReference type="AlphaFoldDB" id="A0A0L8G3R1"/>
<dbReference type="SUPFAM" id="SSF55797">
    <property type="entry name" value="PR-1-like"/>
    <property type="match status" value="1"/>
</dbReference>
<dbReference type="PRINTS" id="PR00837">
    <property type="entry name" value="V5TPXLIKE"/>
</dbReference>
<dbReference type="Gene3D" id="3.40.33.10">
    <property type="entry name" value="CAP"/>
    <property type="match status" value="1"/>
</dbReference>
<keyword evidence="1" id="KW-0732">Signal</keyword>
<dbReference type="EMBL" id="KQ424066">
    <property type="protein sequence ID" value="KOF71646.1"/>
    <property type="molecule type" value="Genomic_DNA"/>
</dbReference>
<organism evidence="3">
    <name type="scientific">Octopus bimaculoides</name>
    <name type="common">California two-spotted octopus</name>
    <dbReference type="NCBI Taxonomy" id="37653"/>
    <lineage>
        <taxon>Eukaryota</taxon>
        <taxon>Metazoa</taxon>
        <taxon>Spiralia</taxon>
        <taxon>Lophotrochozoa</taxon>
        <taxon>Mollusca</taxon>
        <taxon>Cephalopoda</taxon>
        <taxon>Coleoidea</taxon>
        <taxon>Octopodiformes</taxon>
        <taxon>Octopoda</taxon>
        <taxon>Incirrata</taxon>
        <taxon>Octopodidae</taxon>
        <taxon>Octopus</taxon>
    </lineage>
</organism>
<feature type="domain" description="SCP" evidence="2">
    <location>
        <begin position="49"/>
        <end position="190"/>
    </location>
</feature>
<dbReference type="PANTHER" id="PTHR10334">
    <property type="entry name" value="CYSTEINE-RICH SECRETORY PROTEIN-RELATED"/>
    <property type="match status" value="1"/>
</dbReference>
<evidence type="ECO:0000256" key="1">
    <source>
        <dbReference type="SAM" id="SignalP"/>
    </source>
</evidence>
<dbReference type="InterPro" id="IPR014044">
    <property type="entry name" value="CAP_dom"/>
</dbReference>
<dbReference type="SMART" id="SM00198">
    <property type="entry name" value="SCP"/>
    <property type="match status" value="1"/>
</dbReference>
<reference evidence="3" key="1">
    <citation type="submission" date="2015-07" db="EMBL/GenBank/DDBJ databases">
        <title>MeaNS - Measles Nucleotide Surveillance Program.</title>
        <authorList>
            <person name="Tran T."/>
            <person name="Druce J."/>
        </authorList>
    </citation>
    <scope>NUCLEOTIDE SEQUENCE</scope>
    <source>
        <strain evidence="3">UCB-OBI-ISO-001</strain>
        <tissue evidence="3">Gonad</tissue>
    </source>
</reference>
<feature type="chain" id="PRO_5005582804" description="SCP domain-containing protein" evidence="1">
    <location>
        <begin position="20"/>
        <end position="286"/>
    </location>
</feature>
<dbReference type="OMA" id="NINTCKC"/>
<feature type="signal peptide" evidence="1">
    <location>
        <begin position="1"/>
        <end position="19"/>
    </location>
</feature>
<dbReference type="InterPro" id="IPR001283">
    <property type="entry name" value="CRISP-related"/>
</dbReference>